<keyword evidence="9 13" id="KW-0472">Membrane</keyword>
<dbReference type="Pfam" id="PF17655">
    <property type="entry name" value="IRK_C"/>
    <property type="match status" value="1"/>
</dbReference>
<dbReference type="PANTHER" id="PTHR11767:SF102">
    <property type="entry name" value="INWARDLY RECTIFYING POTASSIUM CHANNEL 1, ISOFORM F"/>
    <property type="match status" value="1"/>
</dbReference>
<evidence type="ECO:0000256" key="4">
    <source>
        <dbReference type="ARBA" id="ARBA00022692"/>
    </source>
</evidence>
<evidence type="ECO:0000256" key="2">
    <source>
        <dbReference type="ARBA" id="ARBA00022448"/>
    </source>
</evidence>
<evidence type="ECO:0000256" key="8">
    <source>
        <dbReference type="ARBA" id="ARBA00023065"/>
    </source>
</evidence>
<keyword evidence="10 12" id="KW-0407">Ion channel</keyword>
<dbReference type="Gene3D" id="2.60.40.1400">
    <property type="entry name" value="G protein-activated inward rectifier potassium channel 1"/>
    <property type="match status" value="1"/>
</dbReference>
<dbReference type="FunFam" id="2.60.40.1400:FF:000001">
    <property type="entry name" value="G protein-activated inward rectifier potassium channel 2"/>
    <property type="match status" value="1"/>
</dbReference>
<dbReference type="SUPFAM" id="SSF81296">
    <property type="entry name" value="E set domains"/>
    <property type="match status" value="1"/>
</dbReference>
<keyword evidence="7 13" id="KW-1133">Transmembrane helix</keyword>
<keyword evidence="5 12" id="KW-0851">Voltage-gated channel</keyword>
<name>A0A2S1WM13_9ANNE</name>
<feature type="transmembrane region" description="Helical" evidence="13">
    <location>
        <begin position="153"/>
        <end position="174"/>
    </location>
</feature>
<dbReference type="InterPro" id="IPR014756">
    <property type="entry name" value="Ig_E-set"/>
</dbReference>
<dbReference type="GO" id="GO:0005242">
    <property type="term" value="F:inward rectifier potassium channel activity"/>
    <property type="evidence" value="ECO:0007669"/>
    <property type="project" value="InterPro"/>
</dbReference>
<evidence type="ECO:0000256" key="1">
    <source>
        <dbReference type="ARBA" id="ARBA00004141"/>
    </source>
</evidence>
<dbReference type="InterPro" id="IPR041647">
    <property type="entry name" value="IRK_C"/>
</dbReference>
<evidence type="ECO:0000256" key="6">
    <source>
        <dbReference type="ARBA" id="ARBA00022958"/>
    </source>
</evidence>
<evidence type="ECO:0000256" key="7">
    <source>
        <dbReference type="ARBA" id="ARBA00022989"/>
    </source>
</evidence>
<evidence type="ECO:0000256" key="10">
    <source>
        <dbReference type="ARBA" id="ARBA00023303"/>
    </source>
</evidence>
<keyword evidence="4 12" id="KW-0812">Transmembrane</keyword>
<dbReference type="PRINTS" id="PR01320">
    <property type="entry name" value="KIRCHANNEL"/>
</dbReference>
<protein>
    <submittedName>
        <fullName evidence="16">Putative inward rectifier potassium channel 2</fullName>
    </submittedName>
</protein>
<evidence type="ECO:0000256" key="5">
    <source>
        <dbReference type="ARBA" id="ARBA00022882"/>
    </source>
</evidence>
<dbReference type="InterPro" id="IPR013518">
    <property type="entry name" value="K_chnl_inward-rec_Kir_cyto"/>
</dbReference>
<dbReference type="GO" id="GO:0034702">
    <property type="term" value="C:monoatomic ion channel complex"/>
    <property type="evidence" value="ECO:0007669"/>
    <property type="project" value="UniProtKB-KW"/>
</dbReference>
<evidence type="ECO:0000313" key="16">
    <source>
        <dbReference type="EMBL" id="AWJ68214.1"/>
    </source>
</evidence>
<evidence type="ECO:0000256" key="13">
    <source>
        <dbReference type="SAM" id="Phobius"/>
    </source>
</evidence>
<keyword evidence="6 12" id="KW-0630">Potassium</keyword>
<dbReference type="Pfam" id="PF01007">
    <property type="entry name" value="IRK"/>
    <property type="match status" value="1"/>
</dbReference>
<evidence type="ECO:0000259" key="15">
    <source>
        <dbReference type="Pfam" id="PF17655"/>
    </source>
</evidence>
<dbReference type="SUPFAM" id="SSF81324">
    <property type="entry name" value="Voltage-gated potassium channels"/>
    <property type="match status" value="1"/>
</dbReference>
<dbReference type="PANTHER" id="PTHR11767">
    <property type="entry name" value="INWARD RECTIFIER POTASSIUM CHANNEL"/>
    <property type="match status" value="1"/>
</dbReference>
<comment type="catalytic activity">
    <reaction evidence="11">
        <text>K(+)(in) = K(+)(out)</text>
        <dbReference type="Rhea" id="RHEA:29463"/>
        <dbReference type="ChEBI" id="CHEBI:29103"/>
    </reaction>
</comment>
<dbReference type="EMBL" id="MG973361">
    <property type="protein sequence ID" value="AWJ68214.1"/>
    <property type="molecule type" value="mRNA"/>
</dbReference>
<evidence type="ECO:0000259" key="14">
    <source>
        <dbReference type="Pfam" id="PF01007"/>
    </source>
</evidence>
<evidence type="ECO:0000256" key="11">
    <source>
        <dbReference type="ARBA" id="ARBA00034430"/>
    </source>
</evidence>
<keyword evidence="2 12" id="KW-0813">Transport</keyword>
<dbReference type="FunFam" id="1.10.287.70:FF:000078">
    <property type="entry name" value="Putative Inward rectifier potassium channel"/>
    <property type="match status" value="1"/>
</dbReference>
<reference evidence="16" key="1">
    <citation type="submission" date="2018-02" db="EMBL/GenBank/DDBJ databases">
        <title>Hirudo verbana central nervous system transcriptome analysis of ion channel and receptor content.</title>
        <authorList>
            <person name="Northcutt A.J."/>
            <person name="Schulz D.J."/>
            <person name="Mesce K.A."/>
        </authorList>
    </citation>
    <scope>NUCLEOTIDE SEQUENCE</scope>
</reference>
<evidence type="ECO:0000256" key="3">
    <source>
        <dbReference type="ARBA" id="ARBA00022538"/>
    </source>
</evidence>
<accession>A0A2S1WM13</accession>
<evidence type="ECO:0000256" key="12">
    <source>
        <dbReference type="RuleBase" id="RU003822"/>
    </source>
</evidence>
<organism evidence="16">
    <name type="scientific">Hirudo verbana</name>
    <dbReference type="NCBI Taxonomy" id="311461"/>
    <lineage>
        <taxon>Eukaryota</taxon>
        <taxon>Metazoa</taxon>
        <taxon>Spiralia</taxon>
        <taxon>Lophotrochozoa</taxon>
        <taxon>Annelida</taxon>
        <taxon>Clitellata</taxon>
        <taxon>Hirudinea</taxon>
        <taxon>Hirudinida</taxon>
        <taxon>Hirudiniformes</taxon>
        <taxon>Hirudinidae</taxon>
        <taxon>Hirudo</taxon>
    </lineage>
</organism>
<dbReference type="InterPro" id="IPR040445">
    <property type="entry name" value="Kir_TM"/>
</dbReference>
<evidence type="ECO:0000256" key="9">
    <source>
        <dbReference type="ARBA" id="ARBA00023136"/>
    </source>
</evidence>
<keyword evidence="8 12" id="KW-0406">Ion transport</keyword>
<feature type="domain" description="Inward rectifier potassium channel C-terminal" evidence="15">
    <location>
        <begin position="262"/>
        <end position="433"/>
    </location>
</feature>
<dbReference type="InterPro" id="IPR016449">
    <property type="entry name" value="K_chnl_inward-rec_Kir"/>
</dbReference>
<dbReference type="GO" id="GO:1990573">
    <property type="term" value="P:potassium ion import across plasma membrane"/>
    <property type="evidence" value="ECO:0007669"/>
    <property type="project" value="TreeGrafter"/>
</dbReference>
<proteinExistence type="evidence at transcript level"/>
<dbReference type="GO" id="GO:0005886">
    <property type="term" value="C:plasma membrane"/>
    <property type="evidence" value="ECO:0007669"/>
    <property type="project" value="TreeGrafter"/>
</dbReference>
<feature type="domain" description="Potassium channel inwardly rectifying transmembrane" evidence="14">
    <location>
        <begin position="116"/>
        <end position="255"/>
    </location>
</feature>
<sequence>MLKTNRGYSKMKLASITTSFKAGFRGNKKSEMKFKSQSFYTKYPKQASQMDKRSSVQLMGNSHNFCTTLSPTAVFVDYKDQLESDKNQKRALLQAHLHHHHHSEVFEEEANQERLVFKNGECNVNRANIKKRRQRYMADIFTTLVDIKWRWNLFNFVLAFMLSWLIFALLWWLIAFSHGDFGDKVPKQKPCVEEVQDFSTALLFSIETQQTIGYGSRHTNPHCAEAILVMMFQSCFGVIIQALMTGLVFAKLSRPKKRAETLLFSKTALICKRDGQMCLVFRVGDMRKSHIVEAHVRAIMIQKRITLEGEIIPLYQKDLKLGDGETEGRLFMVWPVIVEHRINDESPFWNWSAEDLMREKFELVVVLEGIVESTGMTTQARTSYLPEEIVWGHRFEKMVTFQKETNQYLIDYSRFHSTVSIDIPKYSAKELQRIHEENLDESSESDDDDIGEDIDDYETEVLSVTSDSASRKLRNRGLENTDRLLQMKSLLHSGGIANAALLAFELHSEEVAT</sequence>
<comment type="similarity">
    <text evidence="12">Belongs to the inward rectifier-type potassium channel (TC 1.A.2.1) family.</text>
</comment>
<feature type="transmembrane region" description="Helical" evidence="13">
    <location>
        <begin position="226"/>
        <end position="250"/>
    </location>
</feature>
<comment type="subcellular location">
    <subcellularLocation>
        <location evidence="1 12">Membrane</location>
        <topology evidence="1 12">Multi-pass membrane protein</topology>
    </subcellularLocation>
</comment>
<dbReference type="GO" id="GO:0034765">
    <property type="term" value="P:regulation of monoatomic ion transmembrane transport"/>
    <property type="evidence" value="ECO:0007669"/>
    <property type="project" value="TreeGrafter"/>
</dbReference>
<dbReference type="AlphaFoldDB" id="A0A2S1WM13"/>
<keyword evidence="3 12" id="KW-0633">Potassium transport</keyword>
<dbReference type="Gene3D" id="1.10.287.70">
    <property type="match status" value="1"/>
</dbReference>